<sequence length="37" mass="4214">MKLYNSQCKVFTLAFSIKLQWAATYLSGSLKTSTINR</sequence>
<organism evidence="1 2">
    <name type="scientific">Fibrella aestuarina BUZ 2</name>
    <dbReference type="NCBI Taxonomy" id="1166018"/>
    <lineage>
        <taxon>Bacteria</taxon>
        <taxon>Pseudomonadati</taxon>
        <taxon>Bacteroidota</taxon>
        <taxon>Cytophagia</taxon>
        <taxon>Cytophagales</taxon>
        <taxon>Spirosomataceae</taxon>
        <taxon>Fibrella</taxon>
    </lineage>
</organism>
<keyword evidence="2" id="KW-1185">Reference proteome</keyword>
<reference evidence="1 2" key="1">
    <citation type="journal article" date="2012" name="J. Bacteriol.">
        <title>Genome Sequence of Fibrella aestuarina BUZ 2T, a Filamentous Marine Bacterium.</title>
        <authorList>
            <person name="Filippini M."/>
            <person name="Qi W."/>
            <person name="Blom J."/>
            <person name="Goesmann A."/>
            <person name="Smits T.H."/>
            <person name="Bagheri H.C."/>
        </authorList>
    </citation>
    <scope>NUCLEOTIDE SEQUENCE [LARGE SCALE GENOMIC DNA]</scope>
    <source>
        <strain evidence="2">BUZ 2T</strain>
    </source>
</reference>
<dbReference type="EMBL" id="HE796683">
    <property type="protein sequence ID" value="CCH01576.1"/>
    <property type="molecule type" value="Genomic_DNA"/>
</dbReference>
<dbReference type="AlphaFoldDB" id="I0KBS3"/>
<proteinExistence type="predicted"/>
<dbReference type="Proteomes" id="UP000011058">
    <property type="component" value="Chromosome"/>
</dbReference>
<accession>I0KBS3</accession>
<protein>
    <submittedName>
        <fullName evidence="1">Uncharacterized protein</fullName>
    </submittedName>
</protein>
<evidence type="ECO:0000313" key="2">
    <source>
        <dbReference type="Proteomes" id="UP000011058"/>
    </source>
</evidence>
<dbReference type="HOGENOM" id="CLU_3343915_0_0_10"/>
<gene>
    <name evidence="1" type="ORF">FAES_3569</name>
</gene>
<name>I0KBS3_9BACT</name>
<dbReference type="KEGG" id="fae:FAES_3569"/>
<evidence type="ECO:0000313" key="1">
    <source>
        <dbReference type="EMBL" id="CCH01576.1"/>
    </source>
</evidence>